<feature type="region of interest" description="Disordered" evidence="1">
    <location>
        <begin position="1"/>
        <end position="32"/>
    </location>
</feature>
<dbReference type="AlphaFoldDB" id="A0A3M7PHY5"/>
<reference evidence="2 3" key="1">
    <citation type="journal article" date="2018" name="Sci. Rep.">
        <title>Genomic signatures of local adaptation to the degree of environmental predictability in rotifers.</title>
        <authorList>
            <person name="Franch-Gras L."/>
            <person name="Hahn C."/>
            <person name="Garcia-Roger E.M."/>
            <person name="Carmona M.J."/>
            <person name="Serra M."/>
            <person name="Gomez A."/>
        </authorList>
    </citation>
    <scope>NUCLEOTIDE SEQUENCE [LARGE SCALE GENOMIC DNA]</scope>
    <source>
        <strain evidence="2">HYR1</strain>
    </source>
</reference>
<organism evidence="2 3">
    <name type="scientific">Brachionus plicatilis</name>
    <name type="common">Marine rotifer</name>
    <name type="synonym">Brachionus muelleri</name>
    <dbReference type="NCBI Taxonomy" id="10195"/>
    <lineage>
        <taxon>Eukaryota</taxon>
        <taxon>Metazoa</taxon>
        <taxon>Spiralia</taxon>
        <taxon>Gnathifera</taxon>
        <taxon>Rotifera</taxon>
        <taxon>Eurotatoria</taxon>
        <taxon>Monogononta</taxon>
        <taxon>Pseudotrocha</taxon>
        <taxon>Ploima</taxon>
        <taxon>Brachionidae</taxon>
        <taxon>Brachionus</taxon>
    </lineage>
</organism>
<name>A0A3M7PHY5_BRAPC</name>
<dbReference type="EMBL" id="REGN01010661">
    <property type="protein sequence ID" value="RMZ98623.1"/>
    <property type="molecule type" value="Genomic_DNA"/>
</dbReference>
<accession>A0A3M7PHY5</accession>
<evidence type="ECO:0000313" key="2">
    <source>
        <dbReference type="EMBL" id="RMZ98623.1"/>
    </source>
</evidence>
<feature type="compositionally biased region" description="Polar residues" evidence="1">
    <location>
        <begin position="1"/>
        <end position="12"/>
    </location>
</feature>
<evidence type="ECO:0000313" key="3">
    <source>
        <dbReference type="Proteomes" id="UP000276133"/>
    </source>
</evidence>
<keyword evidence="3" id="KW-1185">Reference proteome</keyword>
<comment type="caution">
    <text evidence="2">The sequence shown here is derived from an EMBL/GenBank/DDBJ whole genome shotgun (WGS) entry which is preliminary data.</text>
</comment>
<dbReference type="Proteomes" id="UP000276133">
    <property type="component" value="Unassembled WGS sequence"/>
</dbReference>
<evidence type="ECO:0000256" key="1">
    <source>
        <dbReference type="SAM" id="MobiDB-lite"/>
    </source>
</evidence>
<protein>
    <submittedName>
        <fullName evidence="2">Uncharacterized protein</fullName>
    </submittedName>
</protein>
<gene>
    <name evidence="2" type="ORF">BpHYR1_000326</name>
</gene>
<proteinExistence type="predicted"/>
<sequence>MSKVSQCNTSSHVLGKSLNCEPPDSNRSEKQGEKSSIIFFVNYIFVNTNFVGSDFNEKDDYSDPEFSMKQNHCKK</sequence>